<reference evidence="3" key="1">
    <citation type="journal article" date="2019" name="Int. J. Syst. Evol. Microbiol.">
        <title>The Global Catalogue of Microorganisms (GCM) 10K type strain sequencing project: providing services to taxonomists for standard genome sequencing and annotation.</title>
        <authorList>
            <consortium name="The Broad Institute Genomics Platform"/>
            <consortium name="The Broad Institute Genome Sequencing Center for Infectious Disease"/>
            <person name="Wu L."/>
            <person name="Ma J."/>
        </authorList>
    </citation>
    <scope>NUCLEOTIDE SEQUENCE [LARGE SCALE GENOMIC DNA]</scope>
    <source>
        <strain evidence="3">CGMCC 4.7393</strain>
    </source>
</reference>
<evidence type="ECO:0000313" key="2">
    <source>
        <dbReference type="EMBL" id="MFC6999518.1"/>
    </source>
</evidence>
<dbReference type="SUPFAM" id="SSF109854">
    <property type="entry name" value="DinB/YfiT-like putative metalloenzymes"/>
    <property type="match status" value="1"/>
</dbReference>
<evidence type="ECO:0000259" key="1">
    <source>
        <dbReference type="Pfam" id="PF12867"/>
    </source>
</evidence>
<comment type="caution">
    <text evidence="2">The sequence shown here is derived from an EMBL/GenBank/DDBJ whole genome shotgun (WGS) entry which is preliminary data.</text>
</comment>
<feature type="domain" description="DinB-like" evidence="1">
    <location>
        <begin position="30"/>
        <end position="161"/>
    </location>
</feature>
<sequence>MAQNTNQLEVWLRGPLPVVPDLLQPVAHALLQAREEIHILMKDFPEEKLWERPAGVASPAFHLQHLTGVLDRLLTYARGQSLSLEQLDHLTAEGKHAAGISVATLVQAFHEQVEKALEQIKSTKEDTLTEPRGVGRAQIPSTVIGLLVHAAEHTTRHVGQLLVTIRILNSQA</sequence>
<dbReference type="RefSeq" id="WP_066621308.1">
    <property type="nucleotide sequence ID" value="NZ_JBHSYQ010000016.1"/>
</dbReference>
<dbReference type="InterPro" id="IPR034660">
    <property type="entry name" value="DinB/YfiT-like"/>
</dbReference>
<dbReference type="Pfam" id="PF12867">
    <property type="entry name" value="DinB_2"/>
    <property type="match status" value="1"/>
</dbReference>
<keyword evidence="3" id="KW-1185">Reference proteome</keyword>
<evidence type="ECO:0000313" key="3">
    <source>
        <dbReference type="Proteomes" id="UP001596405"/>
    </source>
</evidence>
<gene>
    <name evidence="2" type="ORF">ACFQHR_17920</name>
</gene>
<name>A0ABW2DSU5_9BACT</name>
<dbReference type="InterPro" id="IPR024775">
    <property type="entry name" value="DinB-like"/>
</dbReference>
<accession>A0ABW2DSU5</accession>
<organism evidence="2 3">
    <name type="scientific">Rufibacter roseus</name>
    <dbReference type="NCBI Taxonomy" id="1567108"/>
    <lineage>
        <taxon>Bacteria</taxon>
        <taxon>Pseudomonadati</taxon>
        <taxon>Bacteroidota</taxon>
        <taxon>Cytophagia</taxon>
        <taxon>Cytophagales</taxon>
        <taxon>Hymenobacteraceae</taxon>
        <taxon>Rufibacter</taxon>
    </lineage>
</organism>
<proteinExistence type="predicted"/>
<dbReference type="Gene3D" id="1.20.120.450">
    <property type="entry name" value="dinb family like domain"/>
    <property type="match status" value="1"/>
</dbReference>
<dbReference type="Proteomes" id="UP001596405">
    <property type="component" value="Unassembled WGS sequence"/>
</dbReference>
<protein>
    <submittedName>
        <fullName evidence="2">DinB family protein</fullName>
    </submittedName>
</protein>
<dbReference type="EMBL" id="JBHSYQ010000016">
    <property type="protein sequence ID" value="MFC6999518.1"/>
    <property type="molecule type" value="Genomic_DNA"/>
</dbReference>